<protein>
    <submittedName>
        <fullName evidence="1">Uncharacterized protein</fullName>
    </submittedName>
</protein>
<dbReference type="AlphaFoldDB" id="A0A091F3J0"/>
<evidence type="ECO:0000313" key="1">
    <source>
        <dbReference type="EMBL" id="KFO56425.1"/>
    </source>
</evidence>
<feature type="non-terminal residue" evidence="1">
    <location>
        <position position="1"/>
    </location>
</feature>
<evidence type="ECO:0000313" key="2">
    <source>
        <dbReference type="Proteomes" id="UP000052976"/>
    </source>
</evidence>
<accession>A0A091F3J0</accession>
<organism evidence="1 2">
    <name type="scientific">Corvus brachyrhynchos</name>
    <name type="common">American crow</name>
    <dbReference type="NCBI Taxonomy" id="85066"/>
    <lineage>
        <taxon>Eukaryota</taxon>
        <taxon>Metazoa</taxon>
        <taxon>Chordata</taxon>
        <taxon>Craniata</taxon>
        <taxon>Vertebrata</taxon>
        <taxon>Euteleostomi</taxon>
        <taxon>Archelosauria</taxon>
        <taxon>Archosauria</taxon>
        <taxon>Dinosauria</taxon>
        <taxon>Saurischia</taxon>
        <taxon>Theropoda</taxon>
        <taxon>Coelurosauria</taxon>
        <taxon>Aves</taxon>
        <taxon>Neognathae</taxon>
        <taxon>Neoaves</taxon>
        <taxon>Telluraves</taxon>
        <taxon>Australaves</taxon>
        <taxon>Passeriformes</taxon>
        <taxon>Corvoidea</taxon>
        <taxon>Corvidae</taxon>
        <taxon>Corvus</taxon>
    </lineage>
</organism>
<name>A0A091F3J0_CORBR</name>
<gene>
    <name evidence="1" type="ORF">N302_13204</name>
</gene>
<dbReference type="SUPFAM" id="SSF58069">
    <property type="entry name" value="Virus ectodomain"/>
    <property type="match status" value="1"/>
</dbReference>
<dbReference type="EMBL" id="KK718444">
    <property type="protein sequence ID" value="KFO56425.1"/>
    <property type="molecule type" value="Genomic_DNA"/>
</dbReference>
<proteinExistence type="predicted"/>
<feature type="non-terminal residue" evidence="1">
    <location>
        <position position="57"/>
    </location>
</feature>
<dbReference type="Proteomes" id="UP000052976">
    <property type="component" value="Unassembled WGS sequence"/>
</dbReference>
<keyword evidence="2" id="KW-1185">Reference proteome</keyword>
<dbReference type="Gene3D" id="1.10.287.210">
    <property type="match status" value="1"/>
</dbReference>
<sequence length="57" mass="6386">AAIDFFLLAHGHGCEDFDGMCCMNLSDNSKSVFANIKDLQLSVSKLREEDESDWFNA</sequence>
<reference evidence="1 2" key="1">
    <citation type="submission" date="2014-04" db="EMBL/GenBank/DDBJ databases">
        <title>Genome evolution of avian class.</title>
        <authorList>
            <person name="Zhang G."/>
            <person name="Li C."/>
        </authorList>
    </citation>
    <scope>NUCLEOTIDE SEQUENCE [LARGE SCALE GENOMIC DNA]</scope>
    <source>
        <strain evidence="1">BGI_N302</strain>
    </source>
</reference>